<dbReference type="InterPro" id="IPR050675">
    <property type="entry name" value="OAF3"/>
</dbReference>
<gene>
    <name evidence="8" type="ORF">Micbo1qcDRAFT_215307</name>
</gene>
<feature type="region of interest" description="Disordered" evidence="6">
    <location>
        <begin position="76"/>
        <end position="102"/>
    </location>
</feature>
<keyword evidence="2" id="KW-0805">Transcription regulation</keyword>
<dbReference type="PRINTS" id="PR00755">
    <property type="entry name" value="AFLATOXINBRP"/>
</dbReference>
<feature type="domain" description="Zn(2)-C6 fungal-type" evidence="7">
    <location>
        <begin position="12"/>
        <end position="42"/>
    </location>
</feature>
<keyword evidence="5" id="KW-0539">Nucleus</keyword>
<dbReference type="CDD" id="cd00067">
    <property type="entry name" value="GAL4"/>
    <property type="match status" value="1"/>
</dbReference>
<evidence type="ECO:0000313" key="8">
    <source>
        <dbReference type="EMBL" id="KXJ87971.1"/>
    </source>
</evidence>
<evidence type="ECO:0000313" key="9">
    <source>
        <dbReference type="Proteomes" id="UP000070501"/>
    </source>
</evidence>
<dbReference type="GO" id="GO:0008270">
    <property type="term" value="F:zinc ion binding"/>
    <property type="evidence" value="ECO:0007669"/>
    <property type="project" value="InterPro"/>
</dbReference>
<dbReference type="GO" id="GO:0045122">
    <property type="term" value="P:aflatoxin biosynthetic process"/>
    <property type="evidence" value="ECO:0007669"/>
    <property type="project" value="InterPro"/>
</dbReference>
<dbReference type="PROSITE" id="PS50048">
    <property type="entry name" value="ZN2_CY6_FUNGAL_2"/>
    <property type="match status" value="1"/>
</dbReference>
<evidence type="ECO:0000256" key="3">
    <source>
        <dbReference type="ARBA" id="ARBA00023125"/>
    </source>
</evidence>
<dbReference type="GO" id="GO:0003677">
    <property type="term" value="F:DNA binding"/>
    <property type="evidence" value="ECO:0007669"/>
    <property type="project" value="UniProtKB-KW"/>
</dbReference>
<dbReference type="InterPro" id="IPR001138">
    <property type="entry name" value="Zn2Cys6_DnaBD"/>
</dbReference>
<evidence type="ECO:0000256" key="5">
    <source>
        <dbReference type="ARBA" id="ARBA00023242"/>
    </source>
</evidence>
<evidence type="ECO:0000256" key="2">
    <source>
        <dbReference type="ARBA" id="ARBA00023015"/>
    </source>
</evidence>
<dbReference type="SUPFAM" id="SSF57701">
    <property type="entry name" value="Zn2/Cys6 DNA-binding domain"/>
    <property type="match status" value="1"/>
</dbReference>
<feature type="compositionally biased region" description="Low complexity" evidence="6">
    <location>
        <begin position="78"/>
        <end position="91"/>
    </location>
</feature>
<dbReference type="GO" id="GO:0005634">
    <property type="term" value="C:nucleus"/>
    <property type="evidence" value="ECO:0007669"/>
    <property type="project" value="InterPro"/>
</dbReference>
<dbReference type="InterPro" id="IPR036864">
    <property type="entry name" value="Zn2-C6_fun-type_DNA-bd_sf"/>
</dbReference>
<evidence type="ECO:0000256" key="4">
    <source>
        <dbReference type="ARBA" id="ARBA00023163"/>
    </source>
</evidence>
<dbReference type="Pfam" id="PF08493">
    <property type="entry name" value="AflR"/>
    <property type="match status" value="1"/>
</dbReference>
<dbReference type="Pfam" id="PF00172">
    <property type="entry name" value="Zn_clus"/>
    <property type="match status" value="1"/>
</dbReference>
<dbReference type="EMBL" id="KQ964260">
    <property type="protein sequence ID" value="KXJ87971.1"/>
    <property type="molecule type" value="Genomic_DNA"/>
</dbReference>
<dbReference type="Gene3D" id="4.10.240.10">
    <property type="entry name" value="Zn(2)-C6 fungal-type DNA-binding domain"/>
    <property type="match status" value="1"/>
</dbReference>
<dbReference type="InterPro" id="IPR013700">
    <property type="entry name" value="AflR"/>
</dbReference>
<name>A0A136IST2_9PEZI</name>
<evidence type="ECO:0000256" key="6">
    <source>
        <dbReference type="SAM" id="MobiDB-lite"/>
    </source>
</evidence>
<dbReference type="GO" id="GO:0000981">
    <property type="term" value="F:DNA-binding transcription factor activity, RNA polymerase II-specific"/>
    <property type="evidence" value="ECO:0007669"/>
    <property type="project" value="InterPro"/>
</dbReference>
<protein>
    <recommendedName>
        <fullName evidence="7">Zn(2)-C6 fungal-type domain-containing protein</fullName>
    </recommendedName>
</protein>
<reference evidence="9" key="1">
    <citation type="submission" date="2016-02" db="EMBL/GenBank/DDBJ databases">
        <title>Draft genome sequence of Microdochium bolleyi, a fungal endophyte of beachgrass.</title>
        <authorList>
            <consortium name="DOE Joint Genome Institute"/>
            <person name="David A.S."/>
            <person name="May G."/>
            <person name="Haridas S."/>
            <person name="Lim J."/>
            <person name="Wang M."/>
            <person name="Labutti K."/>
            <person name="Lipzen A."/>
            <person name="Barry K."/>
            <person name="Grigoriev I.V."/>
        </authorList>
    </citation>
    <scope>NUCLEOTIDE SEQUENCE [LARGE SCALE GENOMIC DNA]</scope>
    <source>
        <strain evidence="9">J235TASD1</strain>
    </source>
</reference>
<sequence>MGLPSGVRLRDSCQACAISKTKCSKDKPQCNRCANRGTTCRYLVTQRCGRKSRSSTAQRDQEALAALAQWWESNPLATTDPASDDSSSTESPVPPPSPLSENARLAALDPMTDTGAADFFSMLNLEGMDMEMNLLPAGSYTSSLGNGESTDESLLLRRRDSGEACSPTAAPAIGFPGDGLLQKDPTEGGHHVSSSSSTAQSMAVALQLMSQLCCMQQQCSPPVLPQPHGDDPWAAAPTPGAAPLALVGESRAALQTVDGMLLRGGCEDGYLLAVVCLVMSKVLNAYAEAAESCIRPDDGGAHCRPWEDVTGVMSTNAAVSAAPVQASHALARNAATGSAPPADVGARRVSTPLRTAQHLLDDLITVRACLDDLGAKISLVGVQHNQHDWAVPSDLQLQQPDLALGGGLALFSTTPSSSAASSSPSLPSSPPRVVQPAQILQPVQSGLLFSASTLSQMHVELRSNLSRTSLQLINHLKQAWAT</sequence>
<evidence type="ECO:0000256" key="1">
    <source>
        <dbReference type="ARBA" id="ARBA00022723"/>
    </source>
</evidence>
<dbReference type="PANTHER" id="PTHR31069:SF31">
    <property type="entry name" value="MONODICTYPHENONE CLUSTER TRANSCRIPTION FACTOR-RELATED"/>
    <property type="match status" value="1"/>
</dbReference>
<dbReference type="InParanoid" id="A0A136IST2"/>
<keyword evidence="1" id="KW-0479">Metal-binding</keyword>
<organism evidence="8 9">
    <name type="scientific">Microdochium bolleyi</name>
    <dbReference type="NCBI Taxonomy" id="196109"/>
    <lineage>
        <taxon>Eukaryota</taxon>
        <taxon>Fungi</taxon>
        <taxon>Dikarya</taxon>
        <taxon>Ascomycota</taxon>
        <taxon>Pezizomycotina</taxon>
        <taxon>Sordariomycetes</taxon>
        <taxon>Xylariomycetidae</taxon>
        <taxon>Xylariales</taxon>
        <taxon>Microdochiaceae</taxon>
        <taxon>Microdochium</taxon>
    </lineage>
</organism>
<evidence type="ECO:0000259" key="7">
    <source>
        <dbReference type="PROSITE" id="PS50048"/>
    </source>
</evidence>
<keyword evidence="9" id="KW-1185">Reference proteome</keyword>
<feature type="compositionally biased region" description="Low complexity" evidence="6">
    <location>
        <begin position="415"/>
        <end position="426"/>
    </location>
</feature>
<feature type="region of interest" description="Disordered" evidence="6">
    <location>
        <begin position="415"/>
        <end position="434"/>
    </location>
</feature>
<proteinExistence type="predicted"/>
<dbReference type="PROSITE" id="PS00463">
    <property type="entry name" value="ZN2_CY6_FUNGAL_1"/>
    <property type="match status" value="1"/>
</dbReference>
<accession>A0A136IST2</accession>
<dbReference type="Proteomes" id="UP000070501">
    <property type="component" value="Unassembled WGS sequence"/>
</dbReference>
<dbReference type="OrthoDB" id="2943660at2759"/>
<keyword evidence="3" id="KW-0238">DNA-binding</keyword>
<dbReference type="PANTHER" id="PTHR31069">
    <property type="entry name" value="OLEATE-ACTIVATED TRANSCRIPTION FACTOR 1-RELATED"/>
    <property type="match status" value="1"/>
</dbReference>
<keyword evidence="4" id="KW-0804">Transcription</keyword>
<dbReference type="STRING" id="196109.A0A136IST2"/>
<dbReference type="AlphaFoldDB" id="A0A136IST2"/>